<name>A0A0D7B532_9AGAR</name>
<evidence type="ECO:0000256" key="5">
    <source>
        <dbReference type="ARBA" id="ARBA00022927"/>
    </source>
</evidence>
<sequence length="1037" mass="115710">MDLPQLAQLFSLTLSPDPNVHKKAELDILRIADQEGLVTALLQIIANNDVDLATRQSCAVWVKNRVFTKYPVKDGRKGDLTETDCATLRTSLLALISSAPSRPIALQLAQTLKYVIARSFPAKWSGLLDEVKALLSSSDVREVHAGCVAALEAVKAFRYQNKAEPLYTVVEALFPTLVSIATNMMQTPPSASDDIPALLHLILKTYTHSISQNLSPHQRSPESLVPWGRLLFGIVELNLPAEAVPADELARETCEWWKTKKWAYRTLTRLFHRYGSPSQLPTTMQVYQAFADHFVASFAPEILKTFLQQVELYISGKAWLSKKCQYHIFTFFLECIKPKSTWAQLKPHCTTLFTSFVFPLLTFTPERQAAWDEDPVDYVRLSVDEYEAFDSPVSAATSFLFGLVSNRTNTTFEPILAYVNGILTQPGVSDEQLFGALNTLAALGPWMMKHPKVKDNMEGLVTQHALPALTSSKPYLRAIACELIGTLVKNRMPITNETTLSTISTNVFNLLDDPEFPVKVNAILALTELIQASEHVAKGLSPQVAKIIQDILRLSDESELDILNHAMELLVDTYQTELLPVAAQLAQRLCDTYIRLVQVTMAADEQQEGMDLESIMAAPDDDKTLLAMGVAKTISTVIHSVDSSPEILSEVQEIVIPIVVFTLENKFLDLYDTVYELVDSLTFKLRAISPNMWRVFELTHSMFKSEAIDYLDEMLPFLDNCVSFGSAAIQARPEYKQMVVEIFTISMTSEHLGENDRVNGCKLAECMLLNLRGTVDEALQPIIQTTFAHLDEARGATLKLSMLEVLVNAVLYNATAALHIMGDGARKFFDLWFAAINAGGKGASKLPRVHDKRLSLLALGQLLEMDPSAIPEPVRDGWPSLLGGALKLFKEYPEAVKSRKELEESMQDDDDDDDSMPDRYLNFENDDDDVWDEDSAYLEMLAKEGARLREKNAKFEEGIAVDADEDSDEEDEDEDGLLEELGFFSPLDQVNVYQTFQVNLTAFQMKNSAAYATATTSLSMEQQTVLMEVMKLASEAQ</sequence>
<evidence type="ECO:0000256" key="6">
    <source>
        <dbReference type="ARBA" id="ARBA00023242"/>
    </source>
</evidence>
<dbReference type="InterPro" id="IPR016024">
    <property type="entry name" value="ARM-type_fold"/>
</dbReference>
<keyword evidence="9" id="KW-1185">Reference proteome</keyword>
<dbReference type="AlphaFoldDB" id="A0A0D7B532"/>
<dbReference type="PANTHER" id="PTHR10997">
    <property type="entry name" value="IMPORTIN-7, 8, 11"/>
    <property type="match status" value="1"/>
</dbReference>
<keyword evidence="6" id="KW-0539">Nucleus</keyword>
<dbReference type="Gene3D" id="1.25.10.10">
    <property type="entry name" value="Leucine-rich Repeat Variant"/>
    <property type="match status" value="1"/>
</dbReference>
<keyword evidence="4" id="KW-0963">Cytoplasm</keyword>
<dbReference type="SUPFAM" id="SSF48371">
    <property type="entry name" value="ARM repeat"/>
    <property type="match status" value="1"/>
</dbReference>
<keyword evidence="5" id="KW-0653">Protein transport</keyword>
<evidence type="ECO:0000256" key="1">
    <source>
        <dbReference type="ARBA" id="ARBA00004123"/>
    </source>
</evidence>
<proteinExistence type="predicted"/>
<dbReference type="PROSITE" id="PS50166">
    <property type="entry name" value="IMPORTIN_B_NT"/>
    <property type="match status" value="1"/>
</dbReference>
<dbReference type="EMBL" id="KN880597">
    <property type="protein sequence ID" value="KIY65274.1"/>
    <property type="molecule type" value="Genomic_DNA"/>
</dbReference>
<evidence type="ECO:0000256" key="2">
    <source>
        <dbReference type="ARBA" id="ARBA00004496"/>
    </source>
</evidence>
<evidence type="ECO:0000313" key="9">
    <source>
        <dbReference type="Proteomes" id="UP000054007"/>
    </source>
</evidence>
<dbReference type="OrthoDB" id="760868at2759"/>
<gene>
    <name evidence="8" type="ORF">CYLTODRAFT_379714</name>
</gene>
<evidence type="ECO:0000256" key="4">
    <source>
        <dbReference type="ARBA" id="ARBA00022490"/>
    </source>
</evidence>
<dbReference type="InterPro" id="IPR011989">
    <property type="entry name" value="ARM-like"/>
</dbReference>
<comment type="subcellular location">
    <subcellularLocation>
        <location evidence="2">Cytoplasm</location>
    </subcellularLocation>
    <subcellularLocation>
        <location evidence="1">Nucleus</location>
    </subcellularLocation>
</comment>
<keyword evidence="3" id="KW-0813">Transport</keyword>
<accession>A0A0D7B532</accession>
<evidence type="ECO:0000313" key="8">
    <source>
        <dbReference type="EMBL" id="KIY65274.1"/>
    </source>
</evidence>
<dbReference type="GO" id="GO:0005829">
    <property type="term" value="C:cytosol"/>
    <property type="evidence" value="ECO:0007669"/>
    <property type="project" value="TreeGrafter"/>
</dbReference>
<dbReference type="Proteomes" id="UP000054007">
    <property type="component" value="Unassembled WGS sequence"/>
</dbReference>
<dbReference type="InterPro" id="IPR001494">
    <property type="entry name" value="Importin-beta_N"/>
</dbReference>
<reference evidence="8 9" key="1">
    <citation type="journal article" date="2015" name="Fungal Genet. Biol.">
        <title>Evolution of novel wood decay mechanisms in Agaricales revealed by the genome sequences of Fistulina hepatica and Cylindrobasidium torrendii.</title>
        <authorList>
            <person name="Floudas D."/>
            <person name="Held B.W."/>
            <person name="Riley R."/>
            <person name="Nagy L.G."/>
            <person name="Koehler G."/>
            <person name="Ransdell A.S."/>
            <person name="Younus H."/>
            <person name="Chow J."/>
            <person name="Chiniquy J."/>
            <person name="Lipzen A."/>
            <person name="Tritt A."/>
            <person name="Sun H."/>
            <person name="Haridas S."/>
            <person name="LaButti K."/>
            <person name="Ohm R.A."/>
            <person name="Kues U."/>
            <person name="Blanchette R.A."/>
            <person name="Grigoriev I.V."/>
            <person name="Minto R.E."/>
            <person name="Hibbett D.S."/>
        </authorList>
    </citation>
    <scope>NUCLEOTIDE SEQUENCE [LARGE SCALE GENOMIC DNA]</scope>
    <source>
        <strain evidence="8 9">FP15055 ss-10</strain>
    </source>
</reference>
<dbReference type="GO" id="GO:0006606">
    <property type="term" value="P:protein import into nucleus"/>
    <property type="evidence" value="ECO:0007669"/>
    <property type="project" value="TreeGrafter"/>
</dbReference>
<organism evidence="8 9">
    <name type="scientific">Cylindrobasidium torrendii FP15055 ss-10</name>
    <dbReference type="NCBI Taxonomy" id="1314674"/>
    <lineage>
        <taxon>Eukaryota</taxon>
        <taxon>Fungi</taxon>
        <taxon>Dikarya</taxon>
        <taxon>Basidiomycota</taxon>
        <taxon>Agaricomycotina</taxon>
        <taxon>Agaricomycetes</taxon>
        <taxon>Agaricomycetidae</taxon>
        <taxon>Agaricales</taxon>
        <taxon>Marasmiineae</taxon>
        <taxon>Physalacriaceae</taxon>
        <taxon>Cylindrobasidium</taxon>
    </lineage>
</organism>
<protein>
    <submittedName>
        <fullName evidence="8">ARM repeat-containing protein</fullName>
    </submittedName>
</protein>
<dbReference type="PANTHER" id="PTHR10997:SF18">
    <property type="entry name" value="D-IMPORTIN 7_RANBP7"/>
    <property type="match status" value="1"/>
</dbReference>
<evidence type="ECO:0000256" key="3">
    <source>
        <dbReference type="ARBA" id="ARBA00022448"/>
    </source>
</evidence>
<evidence type="ECO:0000259" key="7">
    <source>
        <dbReference type="PROSITE" id="PS50166"/>
    </source>
</evidence>
<dbReference type="GO" id="GO:0005635">
    <property type="term" value="C:nuclear envelope"/>
    <property type="evidence" value="ECO:0007669"/>
    <property type="project" value="TreeGrafter"/>
</dbReference>
<dbReference type="GO" id="GO:0031267">
    <property type="term" value="F:small GTPase binding"/>
    <property type="evidence" value="ECO:0007669"/>
    <property type="project" value="InterPro"/>
</dbReference>
<feature type="domain" description="Importin N-terminal" evidence="7">
    <location>
        <begin position="24"/>
        <end position="98"/>
    </location>
</feature>
<dbReference type="STRING" id="1314674.A0A0D7B532"/>